<protein>
    <recommendedName>
        <fullName evidence="3 10">Beta sliding clamp</fullName>
    </recommendedName>
</protein>
<dbReference type="Gene3D" id="3.10.150.10">
    <property type="entry name" value="DNA Polymerase III, subunit A, domain 2"/>
    <property type="match status" value="1"/>
</dbReference>
<dbReference type="SUPFAM" id="SSF55979">
    <property type="entry name" value="DNA clamp"/>
    <property type="match status" value="3"/>
</dbReference>
<dbReference type="InterPro" id="IPR022635">
    <property type="entry name" value="DNA_polIII_beta_C"/>
</dbReference>
<comment type="subcellular location">
    <subcellularLocation>
        <location evidence="1 10">Cytoplasm</location>
    </subcellularLocation>
</comment>
<keyword evidence="15" id="KW-1185">Reference proteome</keyword>
<feature type="domain" description="DNA polymerase III beta sliding clamp central" evidence="12">
    <location>
        <begin position="137"/>
        <end position="248"/>
    </location>
</feature>
<evidence type="ECO:0000256" key="9">
    <source>
        <dbReference type="ARBA" id="ARBA00023125"/>
    </source>
</evidence>
<dbReference type="RefSeq" id="WP_183307491.1">
    <property type="nucleotide sequence ID" value="NZ_JACIEP010000008.1"/>
</dbReference>
<dbReference type="AlphaFoldDB" id="A0A840CXH7"/>
<feature type="domain" description="DNA polymerase III beta sliding clamp C-terminal" evidence="13">
    <location>
        <begin position="251"/>
        <end position="365"/>
    </location>
</feature>
<evidence type="ECO:0000259" key="12">
    <source>
        <dbReference type="Pfam" id="PF02767"/>
    </source>
</evidence>
<dbReference type="Pfam" id="PF02768">
    <property type="entry name" value="DNA_pol3_beta_3"/>
    <property type="match status" value="1"/>
</dbReference>
<evidence type="ECO:0000313" key="14">
    <source>
        <dbReference type="EMBL" id="MBB4036593.1"/>
    </source>
</evidence>
<keyword evidence="6 10" id="KW-0548">Nucleotidyltransferase</keyword>
<dbReference type="InterPro" id="IPR001001">
    <property type="entry name" value="DNA_polIII_beta"/>
</dbReference>
<feature type="domain" description="DNA polymerase III beta sliding clamp N-terminal" evidence="11">
    <location>
        <begin position="4"/>
        <end position="122"/>
    </location>
</feature>
<gene>
    <name evidence="14" type="ORF">GGR21_002499</name>
</gene>
<name>A0A840CXH7_9BACT</name>
<dbReference type="GO" id="GO:0009360">
    <property type="term" value="C:DNA polymerase III complex"/>
    <property type="evidence" value="ECO:0007669"/>
    <property type="project" value="InterPro"/>
</dbReference>
<comment type="subunit">
    <text evidence="10">Forms a ring-shaped head-to-tail homodimer around DNA.</text>
</comment>
<dbReference type="GO" id="GO:0005737">
    <property type="term" value="C:cytoplasm"/>
    <property type="evidence" value="ECO:0007669"/>
    <property type="project" value="UniProtKB-SubCell"/>
</dbReference>
<dbReference type="Proteomes" id="UP000555103">
    <property type="component" value="Unassembled WGS sequence"/>
</dbReference>
<dbReference type="Gene3D" id="3.70.10.10">
    <property type="match status" value="1"/>
</dbReference>
<dbReference type="PIRSF" id="PIRSF000804">
    <property type="entry name" value="DNA_pol_III_b"/>
    <property type="match status" value="1"/>
</dbReference>
<evidence type="ECO:0000256" key="10">
    <source>
        <dbReference type="PIRNR" id="PIRNR000804"/>
    </source>
</evidence>
<dbReference type="EMBL" id="JACIEP010000008">
    <property type="protein sequence ID" value="MBB4036593.1"/>
    <property type="molecule type" value="Genomic_DNA"/>
</dbReference>
<dbReference type="GO" id="GO:0006271">
    <property type="term" value="P:DNA strand elongation involved in DNA replication"/>
    <property type="evidence" value="ECO:0007669"/>
    <property type="project" value="TreeGrafter"/>
</dbReference>
<organism evidence="14 15">
    <name type="scientific">Dysgonomonas hofstadii</name>
    <dbReference type="NCBI Taxonomy" id="637886"/>
    <lineage>
        <taxon>Bacteria</taxon>
        <taxon>Pseudomonadati</taxon>
        <taxon>Bacteroidota</taxon>
        <taxon>Bacteroidia</taxon>
        <taxon>Bacteroidales</taxon>
        <taxon>Dysgonomonadaceae</taxon>
        <taxon>Dysgonomonas</taxon>
    </lineage>
</organism>
<keyword evidence="9" id="KW-0238">DNA-binding</keyword>
<proteinExistence type="inferred from homology"/>
<evidence type="ECO:0000256" key="8">
    <source>
        <dbReference type="ARBA" id="ARBA00022932"/>
    </source>
</evidence>
<dbReference type="GO" id="GO:0003677">
    <property type="term" value="F:DNA binding"/>
    <property type="evidence" value="ECO:0007669"/>
    <property type="project" value="UniProtKB-UniRule"/>
</dbReference>
<dbReference type="Pfam" id="PF02767">
    <property type="entry name" value="DNA_pol3_beta_2"/>
    <property type="match status" value="1"/>
</dbReference>
<evidence type="ECO:0000259" key="11">
    <source>
        <dbReference type="Pfam" id="PF00712"/>
    </source>
</evidence>
<reference evidence="14 15" key="1">
    <citation type="submission" date="2020-08" db="EMBL/GenBank/DDBJ databases">
        <title>Genomic Encyclopedia of Type Strains, Phase IV (KMG-IV): sequencing the most valuable type-strain genomes for metagenomic binning, comparative biology and taxonomic classification.</title>
        <authorList>
            <person name="Goeker M."/>
        </authorList>
    </citation>
    <scope>NUCLEOTIDE SEQUENCE [LARGE SCALE GENOMIC DNA]</scope>
    <source>
        <strain evidence="14 15">DSM 104969</strain>
    </source>
</reference>
<dbReference type="InterPro" id="IPR022637">
    <property type="entry name" value="DNA_polIII_beta_cen"/>
</dbReference>
<dbReference type="InterPro" id="IPR022634">
    <property type="entry name" value="DNA_polIII_beta_N"/>
</dbReference>
<evidence type="ECO:0000256" key="5">
    <source>
        <dbReference type="ARBA" id="ARBA00022679"/>
    </source>
</evidence>
<dbReference type="PANTHER" id="PTHR30478">
    <property type="entry name" value="DNA POLYMERASE III SUBUNIT BETA"/>
    <property type="match status" value="1"/>
</dbReference>
<keyword evidence="7 10" id="KW-0235">DNA replication</keyword>
<dbReference type="CDD" id="cd00140">
    <property type="entry name" value="beta_clamp"/>
    <property type="match status" value="1"/>
</dbReference>
<dbReference type="Pfam" id="PF00712">
    <property type="entry name" value="DNA_pol3_beta"/>
    <property type="match status" value="1"/>
</dbReference>
<comment type="caution">
    <text evidence="14">The sequence shown here is derived from an EMBL/GenBank/DDBJ whole genome shotgun (WGS) entry which is preliminary data.</text>
</comment>
<evidence type="ECO:0000256" key="2">
    <source>
        <dbReference type="ARBA" id="ARBA00010752"/>
    </source>
</evidence>
<accession>A0A840CXH7</accession>
<sequence length="375" mass="41585">MKETKFIVDKSLLQKHLQKVCGAINGKNTLPVYDNILCELKGDVLTLTGSDTNIQIETFLKVSQPEGDSIFCLDTTILDTMKTLPVQPISIEINPKAYQATVLHGSGEFKIAILDKGDYSKMEDTEEVAYLIPADRLKVALGKNIKQSANDELRPVMNGVFMDIQKDCVTFVASDGHRLSKYTDFTMKGIDLKPVNLPKMAVILLMKYIDDVSDEDRNAYLKATENRVWITVGPTTLTARLIEGRYPNYNSVIPQNNNITVQVAKKDLVSIIDRLLITSNMATNMIKLEASTESCVFSSADVDFNKSAKEELKEGATDAIKIGFKGTFMKDLLAGAPDDVVMSFSEPSRAMLVKPVEDDEDTELTLLLMPLLLID</sequence>
<evidence type="ECO:0000256" key="4">
    <source>
        <dbReference type="ARBA" id="ARBA00022490"/>
    </source>
</evidence>
<evidence type="ECO:0000256" key="3">
    <source>
        <dbReference type="ARBA" id="ARBA00021035"/>
    </source>
</evidence>
<dbReference type="SMART" id="SM00480">
    <property type="entry name" value="POL3Bc"/>
    <property type="match status" value="1"/>
</dbReference>
<dbReference type="GO" id="GO:0003887">
    <property type="term" value="F:DNA-directed DNA polymerase activity"/>
    <property type="evidence" value="ECO:0007669"/>
    <property type="project" value="UniProtKB-UniRule"/>
</dbReference>
<evidence type="ECO:0000259" key="13">
    <source>
        <dbReference type="Pfam" id="PF02768"/>
    </source>
</evidence>
<comment type="similarity">
    <text evidence="2 10">Belongs to the beta sliding clamp family.</text>
</comment>
<evidence type="ECO:0000256" key="7">
    <source>
        <dbReference type="ARBA" id="ARBA00022705"/>
    </source>
</evidence>
<evidence type="ECO:0000313" key="15">
    <source>
        <dbReference type="Proteomes" id="UP000555103"/>
    </source>
</evidence>
<keyword evidence="4 10" id="KW-0963">Cytoplasm</keyword>
<dbReference type="GO" id="GO:0008408">
    <property type="term" value="F:3'-5' exonuclease activity"/>
    <property type="evidence" value="ECO:0007669"/>
    <property type="project" value="InterPro"/>
</dbReference>
<dbReference type="PANTHER" id="PTHR30478:SF0">
    <property type="entry name" value="BETA SLIDING CLAMP"/>
    <property type="match status" value="1"/>
</dbReference>
<evidence type="ECO:0000256" key="6">
    <source>
        <dbReference type="ARBA" id="ARBA00022695"/>
    </source>
</evidence>
<evidence type="ECO:0000256" key="1">
    <source>
        <dbReference type="ARBA" id="ARBA00004496"/>
    </source>
</evidence>
<keyword evidence="8 10" id="KW-0239">DNA-directed DNA polymerase</keyword>
<keyword evidence="5 10" id="KW-0808">Transferase</keyword>
<dbReference type="NCBIfam" id="TIGR00663">
    <property type="entry name" value="dnan"/>
    <property type="match status" value="1"/>
</dbReference>
<comment type="function">
    <text evidence="10">Confers DNA tethering and processivity to DNA polymerases and other proteins. Acts as a clamp, forming a ring around DNA (a reaction catalyzed by the clamp-loading complex) which diffuses in an ATP-independent manner freely and bidirectionally along dsDNA. Initially characterized for its ability to contact the catalytic subunit of DNA polymerase III (Pol III), a complex, multichain enzyme responsible for most of the replicative synthesis in bacteria; Pol III exhibits 3'-5' exonuclease proofreading activity. The beta chain is required for initiation of replication as well as for processivity of DNA replication.</text>
</comment>
<dbReference type="InterPro" id="IPR046938">
    <property type="entry name" value="DNA_clamp_sf"/>
</dbReference>